<dbReference type="InterPro" id="IPR051910">
    <property type="entry name" value="ComF/GntX_DNA_util-trans"/>
</dbReference>
<evidence type="ECO:0008006" key="4">
    <source>
        <dbReference type="Google" id="ProtNLM"/>
    </source>
</evidence>
<proteinExistence type="inferred from homology"/>
<dbReference type="SUPFAM" id="SSF53271">
    <property type="entry name" value="PRTase-like"/>
    <property type="match status" value="1"/>
</dbReference>
<dbReference type="CDD" id="cd06223">
    <property type="entry name" value="PRTases_typeI"/>
    <property type="match status" value="1"/>
</dbReference>
<name>A0A2M7D8K0_9BACT</name>
<comment type="similarity">
    <text evidence="1">Belongs to the ComF/GntX family.</text>
</comment>
<dbReference type="InterPro" id="IPR029057">
    <property type="entry name" value="PRTase-like"/>
</dbReference>
<gene>
    <name evidence="2" type="ORF">COS26_00645</name>
</gene>
<sequence length="210" mass="24082">MWNQLKENIIDILLPKTCVGCGKEGKYICKKCSLFFSEAPSIFMTGGLEELVGAWEYEGLIKNIIFKIKYDGMFDAIGELVEKAFKIREPYIPEDTTITFVPMFRKKEKRRGFNQAELIAKKVGEITDREVLSLLEKIKDTPSQTELNKEERMANVKDSFRRKEGINCYNNVLLVDDVWTSGATMQECCRILKRSGGVKKVWGFTLARTV</sequence>
<dbReference type="AlphaFoldDB" id="A0A2M7D8K0"/>
<protein>
    <recommendedName>
        <fullName evidence="4">Phosphoribosyltransferase domain-containing protein</fullName>
    </recommendedName>
</protein>
<dbReference type="PANTHER" id="PTHR47505">
    <property type="entry name" value="DNA UTILIZATION PROTEIN YHGH"/>
    <property type="match status" value="1"/>
</dbReference>
<accession>A0A2M7D8K0</accession>
<dbReference type="EMBL" id="PEUA01000014">
    <property type="protein sequence ID" value="PIV43363.1"/>
    <property type="molecule type" value="Genomic_DNA"/>
</dbReference>
<evidence type="ECO:0000256" key="1">
    <source>
        <dbReference type="ARBA" id="ARBA00008007"/>
    </source>
</evidence>
<dbReference type="Proteomes" id="UP000230304">
    <property type="component" value="Unassembled WGS sequence"/>
</dbReference>
<dbReference type="InterPro" id="IPR000836">
    <property type="entry name" value="PRTase_dom"/>
</dbReference>
<comment type="caution">
    <text evidence="2">The sequence shown here is derived from an EMBL/GenBank/DDBJ whole genome shotgun (WGS) entry which is preliminary data.</text>
</comment>
<organism evidence="2 3">
    <name type="scientific">Candidatus Nealsonbacteria bacterium CG02_land_8_20_14_3_00_40_11</name>
    <dbReference type="NCBI Taxonomy" id="1974700"/>
    <lineage>
        <taxon>Bacteria</taxon>
        <taxon>Candidatus Nealsoniibacteriota</taxon>
    </lineage>
</organism>
<reference evidence="3" key="1">
    <citation type="submission" date="2017-09" db="EMBL/GenBank/DDBJ databases">
        <title>Depth-based differentiation of microbial function through sediment-hosted aquifers and enrichment of novel symbionts in the deep terrestrial subsurface.</title>
        <authorList>
            <person name="Probst A.J."/>
            <person name="Ladd B."/>
            <person name="Jarett J.K."/>
            <person name="Geller-Mcgrath D.E."/>
            <person name="Sieber C.M.K."/>
            <person name="Emerson J.B."/>
            <person name="Anantharaman K."/>
            <person name="Thomas B.C."/>
            <person name="Malmstrom R."/>
            <person name="Stieglmeier M."/>
            <person name="Klingl A."/>
            <person name="Woyke T."/>
            <person name="Ryan C.M."/>
            <person name="Banfield J.F."/>
        </authorList>
    </citation>
    <scope>NUCLEOTIDE SEQUENCE [LARGE SCALE GENOMIC DNA]</scope>
</reference>
<dbReference type="Gene3D" id="3.40.50.2020">
    <property type="match status" value="1"/>
</dbReference>
<evidence type="ECO:0000313" key="2">
    <source>
        <dbReference type="EMBL" id="PIV43363.1"/>
    </source>
</evidence>
<dbReference type="PANTHER" id="PTHR47505:SF1">
    <property type="entry name" value="DNA UTILIZATION PROTEIN YHGH"/>
    <property type="match status" value="1"/>
</dbReference>
<evidence type="ECO:0000313" key="3">
    <source>
        <dbReference type="Proteomes" id="UP000230304"/>
    </source>
</evidence>